<evidence type="ECO:0000259" key="1">
    <source>
        <dbReference type="PROSITE" id="PS50878"/>
    </source>
</evidence>
<keyword evidence="2" id="KW-0548">Nucleotidyltransferase</keyword>
<sequence>MNWEKFQTSLEALYLGSSFKSAVDVTASANLLVDKIREAQARVTTLLPTSRLVAVTCPRTSKGGYGTNAGKLWTHCPKLKKELNDLSRKISEAITKAAAPKCPITDRSGVRRYDAKARVEVIAEYLSEQFIPNPPATSPPLQEHYAQVTYRSRVEGGKSSRFRKRERTHKNLLKNIWSITLLSHVAIFERALLTKLCLFLTLRQVQYGFRSSHSTTLQLTRVLHRLAYERNCERYTVAVLLDMQKAFDRVWRYGLIYKLLDSSLPPALTRVVASFLQRRSVCVTINDMLSAPRPIRVGVPQGSCLSPELYTLYTDDILTLCDHLEDWEHDVMLSLYVDDSAYFASSRRADLSAKRIQGLFDLLPEWLLNGG</sequence>
<dbReference type="PANTHER" id="PTHR19446">
    <property type="entry name" value="REVERSE TRANSCRIPTASES"/>
    <property type="match status" value="1"/>
</dbReference>
<dbReference type="InterPro" id="IPR043502">
    <property type="entry name" value="DNA/RNA_pol_sf"/>
</dbReference>
<keyword evidence="2" id="KW-0695">RNA-directed DNA polymerase</keyword>
<keyword evidence="3" id="KW-1185">Reference proteome</keyword>
<dbReference type="InterPro" id="IPR000477">
    <property type="entry name" value="RT_dom"/>
</dbReference>
<dbReference type="OrthoDB" id="10065625at2759"/>
<evidence type="ECO:0000313" key="2">
    <source>
        <dbReference type="EMBL" id="GBP37249.1"/>
    </source>
</evidence>
<accession>A0A4C1VF59</accession>
<reference evidence="2 3" key="1">
    <citation type="journal article" date="2019" name="Commun. Biol.">
        <title>The bagworm genome reveals a unique fibroin gene that provides high tensile strength.</title>
        <authorList>
            <person name="Kono N."/>
            <person name="Nakamura H."/>
            <person name="Ohtoshi R."/>
            <person name="Tomita M."/>
            <person name="Numata K."/>
            <person name="Arakawa K."/>
        </authorList>
    </citation>
    <scope>NUCLEOTIDE SEQUENCE [LARGE SCALE GENOMIC DNA]</scope>
</reference>
<dbReference type="EMBL" id="BGZK01000331">
    <property type="protein sequence ID" value="GBP37249.1"/>
    <property type="molecule type" value="Genomic_DNA"/>
</dbReference>
<evidence type="ECO:0000313" key="3">
    <source>
        <dbReference type="Proteomes" id="UP000299102"/>
    </source>
</evidence>
<dbReference type="AlphaFoldDB" id="A0A4C1VF59"/>
<dbReference type="Pfam" id="PF00078">
    <property type="entry name" value="RVT_1"/>
    <property type="match status" value="1"/>
</dbReference>
<dbReference type="STRING" id="151549.A0A4C1VF59"/>
<keyword evidence="2" id="KW-0808">Transferase</keyword>
<dbReference type="Proteomes" id="UP000299102">
    <property type="component" value="Unassembled WGS sequence"/>
</dbReference>
<name>A0A4C1VF59_EUMVA</name>
<gene>
    <name evidence="2" type="primary">pol</name>
    <name evidence="2" type="ORF">EVAR_35682_1</name>
</gene>
<comment type="caution">
    <text evidence="2">The sequence shown here is derived from an EMBL/GenBank/DDBJ whole genome shotgun (WGS) entry which is preliminary data.</text>
</comment>
<proteinExistence type="predicted"/>
<dbReference type="GO" id="GO:0003964">
    <property type="term" value="F:RNA-directed DNA polymerase activity"/>
    <property type="evidence" value="ECO:0007669"/>
    <property type="project" value="UniProtKB-KW"/>
</dbReference>
<protein>
    <submittedName>
        <fullName evidence="2">RNA-directed DNA polymerase from mobile element jockey</fullName>
    </submittedName>
</protein>
<dbReference type="PROSITE" id="PS50878">
    <property type="entry name" value="RT_POL"/>
    <property type="match status" value="1"/>
</dbReference>
<dbReference type="SUPFAM" id="SSF56672">
    <property type="entry name" value="DNA/RNA polymerases"/>
    <property type="match status" value="1"/>
</dbReference>
<organism evidence="2 3">
    <name type="scientific">Eumeta variegata</name>
    <name type="common">Bagworm moth</name>
    <name type="synonym">Eumeta japonica</name>
    <dbReference type="NCBI Taxonomy" id="151549"/>
    <lineage>
        <taxon>Eukaryota</taxon>
        <taxon>Metazoa</taxon>
        <taxon>Ecdysozoa</taxon>
        <taxon>Arthropoda</taxon>
        <taxon>Hexapoda</taxon>
        <taxon>Insecta</taxon>
        <taxon>Pterygota</taxon>
        <taxon>Neoptera</taxon>
        <taxon>Endopterygota</taxon>
        <taxon>Lepidoptera</taxon>
        <taxon>Glossata</taxon>
        <taxon>Ditrysia</taxon>
        <taxon>Tineoidea</taxon>
        <taxon>Psychidae</taxon>
        <taxon>Oiketicinae</taxon>
        <taxon>Eumeta</taxon>
    </lineage>
</organism>
<feature type="domain" description="Reverse transcriptase" evidence="1">
    <location>
        <begin position="146"/>
        <end position="371"/>
    </location>
</feature>